<dbReference type="PRINTS" id="PR00463">
    <property type="entry name" value="EP450I"/>
</dbReference>
<feature type="binding site" description="axial binding residue" evidence="13">
    <location>
        <position position="445"/>
    </location>
    <ligand>
        <name>heme</name>
        <dbReference type="ChEBI" id="CHEBI:30413"/>
    </ligand>
    <ligandPart>
        <name>Fe</name>
        <dbReference type="ChEBI" id="CHEBI:18248"/>
    </ligandPart>
</feature>
<keyword evidence="6 13" id="KW-0479">Metal-binding</keyword>
<dbReference type="GO" id="GO:0005789">
    <property type="term" value="C:endoplasmic reticulum membrane"/>
    <property type="evidence" value="ECO:0007669"/>
    <property type="project" value="UniProtKB-SubCell"/>
</dbReference>
<proteinExistence type="inferred from homology"/>
<comment type="caution">
    <text evidence="15">The sequence shown here is derived from an EMBL/GenBank/DDBJ whole genome shotgun (WGS) entry which is preliminary data.</text>
</comment>
<dbReference type="InterPro" id="IPR050196">
    <property type="entry name" value="Cytochrome_P450_Monoox"/>
</dbReference>
<dbReference type="PANTHER" id="PTHR24291:SF189">
    <property type="entry name" value="CYTOCHROME P450 4C3-RELATED"/>
    <property type="match status" value="1"/>
</dbReference>
<name>A0AAV7X109_9NEOP</name>
<keyword evidence="9 14" id="KW-0560">Oxidoreductase</keyword>
<keyword evidence="11 14" id="KW-0503">Monooxygenase</keyword>
<evidence type="ECO:0008006" key="17">
    <source>
        <dbReference type="Google" id="ProtNLM"/>
    </source>
</evidence>
<dbReference type="GO" id="GO:0020037">
    <property type="term" value="F:heme binding"/>
    <property type="evidence" value="ECO:0007669"/>
    <property type="project" value="InterPro"/>
</dbReference>
<evidence type="ECO:0000256" key="2">
    <source>
        <dbReference type="ARBA" id="ARBA00004174"/>
    </source>
</evidence>
<comment type="similarity">
    <text evidence="4 14">Belongs to the cytochrome P450 family.</text>
</comment>
<evidence type="ECO:0000256" key="7">
    <source>
        <dbReference type="ARBA" id="ARBA00022824"/>
    </source>
</evidence>
<keyword evidence="10 13" id="KW-0408">Iron</keyword>
<keyword evidence="7" id="KW-0256">Endoplasmic reticulum</keyword>
<dbReference type="InterPro" id="IPR036396">
    <property type="entry name" value="Cyt_P450_sf"/>
</dbReference>
<evidence type="ECO:0000256" key="6">
    <source>
        <dbReference type="ARBA" id="ARBA00022723"/>
    </source>
</evidence>
<gene>
    <name evidence="15" type="ORF">ONE63_004625</name>
</gene>
<accession>A0AAV7X109</accession>
<dbReference type="InterPro" id="IPR001128">
    <property type="entry name" value="Cyt_P450"/>
</dbReference>
<dbReference type="GO" id="GO:0004497">
    <property type="term" value="F:monooxygenase activity"/>
    <property type="evidence" value="ECO:0007669"/>
    <property type="project" value="UniProtKB-KW"/>
</dbReference>
<reference evidence="15" key="1">
    <citation type="submission" date="2022-12" db="EMBL/GenBank/DDBJ databases">
        <title>Chromosome-level genome assembly of the bean flower thrips Megalurothrips usitatus.</title>
        <authorList>
            <person name="Ma L."/>
            <person name="Liu Q."/>
            <person name="Li H."/>
            <person name="Cai W."/>
        </authorList>
    </citation>
    <scope>NUCLEOTIDE SEQUENCE</scope>
    <source>
        <strain evidence="15">Cailab_2022a</strain>
    </source>
</reference>
<keyword evidence="8" id="KW-0492">Microsome</keyword>
<dbReference type="InterPro" id="IPR002401">
    <property type="entry name" value="Cyt_P450_E_grp-I"/>
</dbReference>
<dbReference type="PROSITE" id="PS00086">
    <property type="entry name" value="CYTOCHROME_P450"/>
    <property type="match status" value="1"/>
</dbReference>
<dbReference type="PANTHER" id="PTHR24291">
    <property type="entry name" value="CYTOCHROME P450 FAMILY 4"/>
    <property type="match status" value="1"/>
</dbReference>
<evidence type="ECO:0000256" key="13">
    <source>
        <dbReference type="PIRSR" id="PIRSR602401-1"/>
    </source>
</evidence>
<dbReference type="AlphaFoldDB" id="A0AAV7X109"/>
<dbReference type="Gene3D" id="1.10.630.10">
    <property type="entry name" value="Cytochrome P450"/>
    <property type="match status" value="1"/>
</dbReference>
<evidence type="ECO:0000256" key="1">
    <source>
        <dbReference type="ARBA" id="ARBA00001971"/>
    </source>
</evidence>
<dbReference type="Pfam" id="PF00067">
    <property type="entry name" value="p450"/>
    <property type="match status" value="1"/>
</dbReference>
<evidence type="ECO:0000313" key="15">
    <source>
        <dbReference type="EMBL" id="KAJ1519326.1"/>
    </source>
</evidence>
<keyword evidence="16" id="KW-1185">Reference proteome</keyword>
<comment type="cofactor">
    <cofactor evidence="1 13">
        <name>heme</name>
        <dbReference type="ChEBI" id="CHEBI:30413"/>
    </cofactor>
</comment>
<dbReference type="GO" id="GO:0016705">
    <property type="term" value="F:oxidoreductase activity, acting on paired donors, with incorporation or reduction of molecular oxygen"/>
    <property type="evidence" value="ECO:0007669"/>
    <property type="project" value="InterPro"/>
</dbReference>
<sequence length="503" mass="55621">MGAVSAVLALSAAACALAVAALALARYVRWRLFWHRALSPFPGPDLALPVIGTLLHILGPMDTIFERGLRLLHGGDGDGSTFKFWLGERPWLHLTRPEDLEGLLNSGKQTHKPEVVYGPVSGFFGRGLITLNGEAWRRHRRVLTPAFHFAVLERYSGIFTRRAALFADKLAEAEAGGHSFDFMPHIGAFVTDTVMETAFGLQGGDERDPRDREDFIKATDTAFKIIADRVMKPWLMVDAMFRWSPLGAKQAEADRVINLYAQRVIRLKQKQIAGKTAGRGVLRGSSGSSGQGVLSDDEILNEVRTLIAVQQTSASTLSFAVVCLALNADVQRRARAEVLAVDAEPGLAPLDRLNRLKYLERVLKETLRMYPITAIFSRTLGEDLHLPAASTKQGLGVTVFAYQTHRDPRHWPDPERFDPDRFLPERSAGRHPYAYIPFSAGPRNCIGQRYAMLQMKAVLAALLRAAELTPGEGCARQDALPLNMNTFLYIRGGFNVRLRGLSS</sequence>
<dbReference type="EMBL" id="JAPTSV010000016">
    <property type="protein sequence ID" value="KAJ1519326.1"/>
    <property type="molecule type" value="Genomic_DNA"/>
</dbReference>
<evidence type="ECO:0000256" key="11">
    <source>
        <dbReference type="ARBA" id="ARBA00023033"/>
    </source>
</evidence>
<dbReference type="InterPro" id="IPR017972">
    <property type="entry name" value="Cyt_P450_CS"/>
</dbReference>
<protein>
    <recommendedName>
        <fullName evidence="17">Cytochrome P450 4C1-like</fullName>
    </recommendedName>
</protein>
<evidence type="ECO:0000256" key="8">
    <source>
        <dbReference type="ARBA" id="ARBA00022848"/>
    </source>
</evidence>
<dbReference type="Proteomes" id="UP001075354">
    <property type="component" value="Chromosome 16"/>
</dbReference>
<comment type="subcellular location">
    <subcellularLocation>
        <location evidence="3">Endoplasmic reticulum membrane</location>
        <topology evidence="3">Peripheral membrane protein</topology>
    </subcellularLocation>
    <subcellularLocation>
        <location evidence="2">Microsome membrane</location>
        <topology evidence="2">Peripheral membrane protein</topology>
    </subcellularLocation>
</comment>
<keyword evidence="12" id="KW-0472">Membrane</keyword>
<evidence type="ECO:0000256" key="4">
    <source>
        <dbReference type="ARBA" id="ARBA00010617"/>
    </source>
</evidence>
<evidence type="ECO:0000256" key="3">
    <source>
        <dbReference type="ARBA" id="ARBA00004406"/>
    </source>
</evidence>
<evidence type="ECO:0000313" key="16">
    <source>
        <dbReference type="Proteomes" id="UP001075354"/>
    </source>
</evidence>
<keyword evidence="5 13" id="KW-0349">Heme</keyword>
<evidence type="ECO:0000256" key="14">
    <source>
        <dbReference type="RuleBase" id="RU000461"/>
    </source>
</evidence>
<dbReference type="GO" id="GO:0005506">
    <property type="term" value="F:iron ion binding"/>
    <property type="evidence" value="ECO:0007669"/>
    <property type="project" value="InterPro"/>
</dbReference>
<dbReference type="PRINTS" id="PR00385">
    <property type="entry name" value="P450"/>
</dbReference>
<evidence type="ECO:0000256" key="9">
    <source>
        <dbReference type="ARBA" id="ARBA00023002"/>
    </source>
</evidence>
<evidence type="ECO:0000256" key="10">
    <source>
        <dbReference type="ARBA" id="ARBA00023004"/>
    </source>
</evidence>
<organism evidence="15 16">
    <name type="scientific">Megalurothrips usitatus</name>
    <name type="common">bean blossom thrips</name>
    <dbReference type="NCBI Taxonomy" id="439358"/>
    <lineage>
        <taxon>Eukaryota</taxon>
        <taxon>Metazoa</taxon>
        <taxon>Ecdysozoa</taxon>
        <taxon>Arthropoda</taxon>
        <taxon>Hexapoda</taxon>
        <taxon>Insecta</taxon>
        <taxon>Pterygota</taxon>
        <taxon>Neoptera</taxon>
        <taxon>Paraneoptera</taxon>
        <taxon>Thysanoptera</taxon>
        <taxon>Terebrantia</taxon>
        <taxon>Thripoidea</taxon>
        <taxon>Thripidae</taxon>
        <taxon>Megalurothrips</taxon>
    </lineage>
</organism>
<dbReference type="SUPFAM" id="SSF48264">
    <property type="entry name" value="Cytochrome P450"/>
    <property type="match status" value="1"/>
</dbReference>
<evidence type="ECO:0000256" key="12">
    <source>
        <dbReference type="ARBA" id="ARBA00023136"/>
    </source>
</evidence>
<evidence type="ECO:0000256" key="5">
    <source>
        <dbReference type="ARBA" id="ARBA00022617"/>
    </source>
</evidence>